<proteinExistence type="predicted"/>
<keyword evidence="2" id="KW-1185">Reference proteome</keyword>
<gene>
    <name evidence="1" type="ORF">Patl1_23097</name>
</gene>
<reference evidence="2" key="1">
    <citation type="journal article" date="2023" name="G3 (Bethesda)">
        <title>Genome assembly and association tests identify interacting loci associated with vigor, precocity, and sex in interspecific pistachio rootstocks.</title>
        <authorList>
            <person name="Palmer W."/>
            <person name="Jacygrad E."/>
            <person name="Sagayaradj S."/>
            <person name="Cavanaugh K."/>
            <person name="Han R."/>
            <person name="Bertier L."/>
            <person name="Beede B."/>
            <person name="Kafkas S."/>
            <person name="Golino D."/>
            <person name="Preece J."/>
            <person name="Michelmore R."/>
        </authorList>
    </citation>
    <scope>NUCLEOTIDE SEQUENCE [LARGE SCALE GENOMIC DNA]</scope>
</reference>
<dbReference type="Proteomes" id="UP001164250">
    <property type="component" value="Chromosome 13"/>
</dbReference>
<accession>A0ACC0ZYI4</accession>
<protein>
    <submittedName>
        <fullName evidence="1">Uncharacterized protein</fullName>
    </submittedName>
</protein>
<name>A0ACC0ZYI4_9ROSI</name>
<comment type="caution">
    <text evidence="1">The sequence shown here is derived from an EMBL/GenBank/DDBJ whole genome shotgun (WGS) entry which is preliminary data.</text>
</comment>
<dbReference type="EMBL" id="CM047909">
    <property type="protein sequence ID" value="KAJ0079617.1"/>
    <property type="molecule type" value="Genomic_DNA"/>
</dbReference>
<evidence type="ECO:0000313" key="1">
    <source>
        <dbReference type="EMBL" id="KAJ0079617.1"/>
    </source>
</evidence>
<sequence>MGQEEMVTPGEVLGKATEVEAGKGTYVTKHSGFVYASLTSLLCTVSPPPESPDQGFRSWAAYKILKTE</sequence>
<evidence type="ECO:0000313" key="2">
    <source>
        <dbReference type="Proteomes" id="UP001164250"/>
    </source>
</evidence>
<organism evidence="1 2">
    <name type="scientific">Pistacia atlantica</name>
    <dbReference type="NCBI Taxonomy" id="434234"/>
    <lineage>
        <taxon>Eukaryota</taxon>
        <taxon>Viridiplantae</taxon>
        <taxon>Streptophyta</taxon>
        <taxon>Embryophyta</taxon>
        <taxon>Tracheophyta</taxon>
        <taxon>Spermatophyta</taxon>
        <taxon>Magnoliopsida</taxon>
        <taxon>eudicotyledons</taxon>
        <taxon>Gunneridae</taxon>
        <taxon>Pentapetalae</taxon>
        <taxon>rosids</taxon>
        <taxon>malvids</taxon>
        <taxon>Sapindales</taxon>
        <taxon>Anacardiaceae</taxon>
        <taxon>Pistacia</taxon>
    </lineage>
</organism>